<protein>
    <submittedName>
        <fullName evidence="1">Uncharacterized protein</fullName>
    </submittedName>
</protein>
<evidence type="ECO:0000313" key="2">
    <source>
        <dbReference type="Proteomes" id="UP000255163"/>
    </source>
</evidence>
<name>A0A376F7W3_ENTAS</name>
<dbReference type="EMBL" id="UFYI01000007">
    <property type="protein sequence ID" value="STD18845.1"/>
    <property type="molecule type" value="Genomic_DNA"/>
</dbReference>
<reference evidence="1 2" key="1">
    <citation type="submission" date="2018-06" db="EMBL/GenBank/DDBJ databases">
        <authorList>
            <consortium name="Pathogen Informatics"/>
            <person name="Doyle S."/>
        </authorList>
    </citation>
    <scope>NUCLEOTIDE SEQUENCE [LARGE SCALE GENOMIC DNA]</scope>
    <source>
        <strain evidence="1 2">NCTC12123</strain>
    </source>
</reference>
<accession>A0A376F7W3</accession>
<dbReference type="Proteomes" id="UP000255163">
    <property type="component" value="Unassembled WGS sequence"/>
</dbReference>
<dbReference type="AlphaFoldDB" id="A0A376F7W3"/>
<gene>
    <name evidence="1" type="ORF">NCTC12123_00983</name>
</gene>
<sequence length="59" mass="6095">MPPTSAPPSHTSMEWGVAKLMELVVGGNDIAGYPCPFIAVFSAAFNDLTKSVVEGDAIG</sequence>
<organism evidence="1 2">
    <name type="scientific">Enterobacter asburiae</name>
    <dbReference type="NCBI Taxonomy" id="61645"/>
    <lineage>
        <taxon>Bacteria</taxon>
        <taxon>Pseudomonadati</taxon>
        <taxon>Pseudomonadota</taxon>
        <taxon>Gammaproteobacteria</taxon>
        <taxon>Enterobacterales</taxon>
        <taxon>Enterobacteriaceae</taxon>
        <taxon>Enterobacter</taxon>
        <taxon>Enterobacter cloacae complex</taxon>
    </lineage>
</organism>
<proteinExistence type="predicted"/>
<evidence type="ECO:0000313" key="1">
    <source>
        <dbReference type="EMBL" id="STD18845.1"/>
    </source>
</evidence>